<gene>
    <name evidence="6" type="ORF">QE152_g29572</name>
</gene>
<keyword evidence="3" id="KW-0378">Hydrolase</keyword>
<feature type="region of interest" description="Disordered" evidence="4">
    <location>
        <begin position="258"/>
        <end position="289"/>
    </location>
</feature>
<dbReference type="AlphaFoldDB" id="A0AAW1JGJ7"/>
<comment type="caution">
    <text evidence="6">The sequence shown here is derived from an EMBL/GenBank/DDBJ whole genome shotgun (WGS) entry which is preliminary data.</text>
</comment>
<feature type="domain" description="PPPDE" evidence="5">
    <location>
        <begin position="3"/>
        <end position="163"/>
    </location>
</feature>
<keyword evidence="2" id="KW-0645">Protease</keyword>
<dbReference type="GO" id="GO:0070646">
    <property type="term" value="P:protein modification by small protein removal"/>
    <property type="evidence" value="ECO:0007669"/>
    <property type="project" value="TreeGrafter"/>
</dbReference>
<dbReference type="Pfam" id="PF05903">
    <property type="entry name" value="Peptidase_C97"/>
    <property type="match status" value="1"/>
</dbReference>
<dbReference type="Gene3D" id="3.90.1720.30">
    <property type="entry name" value="PPPDE domains"/>
    <property type="match status" value="1"/>
</dbReference>
<dbReference type="InterPro" id="IPR042266">
    <property type="entry name" value="PPPDE_sf"/>
</dbReference>
<evidence type="ECO:0000256" key="3">
    <source>
        <dbReference type="ARBA" id="ARBA00022801"/>
    </source>
</evidence>
<organism evidence="6 7">
    <name type="scientific">Popillia japonica</name>
    <name type="common">Japanese beetle</name>
    <dbReference type="NCBI Taxonomy" id="7064"/>
    <lineage>
        <taxon>Eukaryota</taxon>
        <taxon>Metazoa</taxon>
        <taxon>Ecdysozoa</taxon>
        <taxon>Arthropoda</taxon>
        <taxon>Hexapoda</taxon>
        <taxon>Insecta</taxon>
        <taxon>Pterygota</taxon>
        <taxon>Neoptera</taxon>
        <taxon>Endopterygota</taxon>
        <taxon>Coleoptera</taxon>
        <taxon>Polyphaga</taxon>
        <taxon>Scarabaeiformia</taxon>
        <taxon>Scarabaeidae</taxon>
        <taxon>Rutelinae</taxon>
        <taxon>Popillia</taxon>
    </lineage>
</organism>
<protein>
    <submittedName>
        <fullName evidence="6">PPPDE putative peptidase domain</fullName>
    </submittedName>
</protein>
<dbReference type="GO" id="GO:0008233">
    <property type="term" value="F:peptidase activity"/>
    <property type="evidence" value="ECO:0007669"/>
    <property type="project" value="UniProtKB-KW"/>
</dbReference>
<evidence type="ECO:0000256" key="4">
    <source>
        <dbReference type="SAM" id="MobiDB-lite"/>
    </source>
</evidence>
<keyword evidence="7" id="KW-1185">Reference proteome</keyword>
<dbReference type="EMBL" id="JASPKY010000377">
    <property type="protein sequence ID" value="KAK9703050.1"/>
    <property type="molecule type" value="Genomic_DNA"/>
</dbReference>
<sequence>MSNKVELYIYDLSRGMAASISPMLIGKRIEGIWHTSIVVYEREYFFGSGGVESCTPAGLHVSFLCIAFRVNLFHLTLNGSTALGAPLEIVLLGHTQVPYSVFFDYLNGLGEGAYAGCNYKLLTHNCNVFSNDVAQFLCGASIPKHILDLPNEILQSRLAPLIESFVSQLEQSARPIAEERTPARQSSPDFEALNSEVEATRYHSFILQEKRKTLAEKQAKRERKREKRRKKLLKQGQSLTPELEVYVSVQDMADTEAVNGATESQLPSEQALQMEEDERREEEERKKSREPPIVFKDAYDIRVEFDALVGLIDGKLSPEEQTSLEELHKYMLEEEGSWALGDGFLLFVGRLLNDANLPVEVKIRTLNVLGLAALKDDVILLLHQDRRDHIIMNYAFEIDRVTPEEQESLALFIANMFENLSSSEWLMYISEWSYNNQSISNIRVTTKVGVHSLLSDRPALQDRGTAIIHNLACKEVKTVVFDDVAVELTMALLQFFNSKPSEEHLFRSMKALSKFIQVSRQEVPQLIQMIGPDPKTFKGTSARLDALIDEISSKIH</sequence>
<dbReference type="InterPro" id="IPR008580">
    <property type="entry name" value="PPPDE_dom"/>
</dbReference>
<evidence type="ECO:0000259" key="5">
    <source>
        <dbReference type="PROSITE" id="PS51858"/>
    </source>
</evidence>
<dbReference type="GO" id="GO:0006508">
    <property type="term" value="P:proteolysis"/>
    <property type="evidence" value="ECO:0007669"/>
    <property type="project" value="UniProtKB-KW"/>
</dbReference>
<dbReference type="PANTHER" id="PTHR12378">
    <property type="entry name" value="DESUMOYLATING ISOPEPTIDASE"/>
    <property type="match status" value="1"/>
</dbReference>
<comment type="similarity">
    <text evidence="1">Belongs to the DeSI family.</text>
</comment>
<evidence type="ECO:0000313" key="7">
    <source>
        <dbReference type="Proteomes" id="UP001458880"/>
    </source>
</evidence>
<proteinExistence type="inferred from homology"/>
<evidence type="ECO:0000256" key="1">
    <source>
        <dbReference type="ARBA" id="ARBA00008140"/>
    </source>
</evidence>
<dbReference type="PROSITE" id="PS51858">
    <property type="entry name" value="PPPDE"/>
    <property type="match status" value="1"/>
</dbReference>
<dbReference type="SMART" id="SM01179">
    <property type="entry name" value="DUF862"/>
    <property type="match status" value="1"/>
</dbReference>
<accession>A0AAW1JGJ7</accession>
<reference evidence="6 7" key="1">
    <citation type="journal article" date="2024" name="BMC Genomics">
        <title>De novo assembly and annotation of Popillia japonica's genome with initial clues to its potential as an invasive pest.</title>
        <authorList>
            <person name="Cucini C."/>
            <person name="Boschi S."/>
            <person name="Funari R."/>
            <person name="Cardaioli E."/>
            <person name="Iannotti N."/>
            <person name="Marturano G."/>
            <person name="Paoli F."/>
            <person name="Bruttini M."/>
            <person name="Carapelli A."/>
            <person name="Frati F."/>
            <person name="Nardi F."/>
        </authorList>
    </citation>
    <scope>NUCLEOTIDE SEQUENCE [LARGE SCALE GENOMIC DNA]</scope>
    <source>
        <strain evidence="6">DMR45628</strain>
    </source>
</reference>
<evidence type="ECO:0000313" key="6">
    <source>
        <dbReference type="EMBL" id="KAK9703050.1"/>
    </source>
</evidence>
<dbReference type="PANTHER" id="PTHR12378:SF7">
    <property type="entry name" value="DESUMOYLATING ISOPEPTIDASE 1"/>
    <property type="match status" value="1"/>
</dbReference>
<name>A0AAW1JGJ7_POPJA</name>
<feature type="compositionally biased region" description="Polar residues" evidence="4">
    <location>
        <begin position="261"/>
        <end position="271"/>
    </location>
</feature>
<dbReference type="Proteomes" id="UP001458880">
    <property type="component" value="Unassembled WGS sequence"/>
</dbReference>
<evidence type="ECO:0000256" key="2">
    <source>
        <dbReference type="ARBA" id="ARBA00022670"/>
    </source>
</evidence>